<dbReference type="AlphaFoldDB" id="A0A5B0PB94"/>
<dbReference type="EMBL" id="VSWC01000066">
    <property type="protein sequence ID" value="KAA1098062.1"/>
    <property type="molecule type" value="Genomic_DNA"/>
</dbReference>
<feature type="region of interest" description="Disordered" evidence="1">
    <location>
        <begin position="1"/>
        <end position="89"/>
    </location>
</feature>
<dbReference type="Proteomes" id="UP000324748">
    <property type="component" value="Unassembled WGS sequence"/>
</dbReference>
<dbReference type="OrthoDB" id="2506702at2759"/>
<evidence type="ECO:0000256" key="1">
    <source>
        <dbReference type="SAM" id="MobiDB-lite"/>
    </source>
</evidence>
<evidence type="ECO:0000313" key="3">
    <source>
        <dbReference type="EMBL" id="KAA1116973.1"/>
    </source>
</evidence>
<evidence type="ECO:0008006" key="6">
    <source>
        <dbReference type="Google" id="ProtNLM"/>
    </source>
</evidence>
<name>A0A5B0PB94_PUCGR</name>
<evidence type="ECO:0000313" key="5">
    <source>
        <dbReference type="Proteomes" id="UP000325313"/>
    </source>
</evidence>
<evidence type="ECO:0000313" key="2">
    <source>
        <dbReference type="EMBL" id="KAA1098062.1"/>
    </source>
</evidence>
<dbReference type="Proteomes" id="UP000325313">
    <property type="component" value="Unassembled WGS sequence"/>
</dbReference>
<feature type="compositionally biased region" description="Polar residues" evidence="1">
    <location>
        <begin position="35"/>
        <end position="48"/>
    </location>
</feature>
<dbReference type="EMBL" id="VDEP01000270">
    <property type="protein sequence ID" value="KAA1116973.1"/>
    <property type="molecule type" value="Genomic_DNA"/>
</dbReference>
<sequence length="581" mass="65172">MSDTSSPVVSNRMAFPDSSSNNALNLQSSHPLISPFNSPAPNVYVATSSHRDLPPLSPMPDDFQPRPIPSPSPSIPFPSPLPNRQDHQDGVSTLLSGLQIENPDRDQTILSHSQSIASLEMQARRNEEILRRNDATIKELSQLLVFASDFTKLKAQVSREFLQVRNSLDTANGSTNSRLALLETQATFTAKFHSEPPHYSHLSFSGEISETHQFCYSIRDAFARVSHQFGSERDRILWISSYFRTASGRLGEPCPSYAWWRGLLTRNADAQGLPTKSASALAPFVLPELASSDTFLDLIESHFSSSTEEEDSRKAFFALRQGSSSISDFNIQFNTLLYSVDLSPKSALEHYERAINQKIIELGIQRGGWSELTNLDDMQRMAVKLSLDVGRVNQINQRKFSVPPPRVEYRVSISAPVVAKPSQAVPMDIDSVLASIGFTWQAWRKACTDRRTCFRCLQPFDTEHVDNRGCPLPDSKWLKKEALLPFWKEWGGKVRENDQELDRYSYRSGDLADKGKKRESISELDSIHAPKKRFSALQSTSTSLPPVPSTSAHVDAISTEPMSISEIMFNRQLSELEYDEE</sequence>
<evidence type="ECO:0000313" key="4">
    <source>
        <dbReference type="Proteomes" id="UP000324748"/>
    </source>
</evidence>
<keyword evidence="4" id="KW-1185">Reference proteome</keyword>
<organism evidence="2 4">
    <name type="scientific">Puccinia graminis f. sp. tritici</name>
    <dbReference type="NCBI Taxonomy" id="56615"/>
    <lineage>
        <taxon>Eukaryota</taxon>
        <taxon>Fungi</taxon>
        <taxon>Dikarya</taxon>
        <taxon>Basidiomycota</taxon>
        <taxon>Pucciniomycotina</taxon>
        <taxon>Pucciniomycetes</taxon>
        <taxon>Pucciniales</taxon>
        <taxon>Pucciniaceae</taxon>
        <taxon>Puccinia</taxon>
    </lineage>
</organism>
<feature type="compositionally biased region" description="Low complexity" evidence="1">
    <location>
        <begin position="18"/>
        <end position="29"/>
    </location>
</feature>
<proteinExistence type="predicted"/>
<accession>A0A5B0PB94</accession>
<reference evidence="4 5" key="1">
    <citation type="submission" date="2019-05" db="EMBL/GenBank/DDBJ databases">
        <title>Emergence of the Ug99 lineage of the wheat stem rust pathogen through somatic hybridization.</title>
        <authorList>
            <person name="Li F."/>
            <person name="Upadhyaya N.M."/>
            <person name="Sperschneider J."/>
            <person name="Matny O."/>
            <person name="Nguyen-Phuc H."/>
            <person name="Mago R."/>
            <person name="Raley C."/>
            <person name="Miller M.E."/>
            <person name="Silverstein K.A.T."/>
            <person name="Henningsen E."/>
            <person name="Hirsch C.D."/>
            <person name="Visser B."/>
            <person name="Pretorius Z.A."/>
            <person name="Steffenson B.J."/>
            <person name="Schwessinger B."/>
            <person name="Dodds P.N."/>
            <person name="Figueroa M."/>
        </authorList>
    </citation>
    <scope>NUCLEOTIDE SEQUENCE [LARGE SCALE GENOMIC DNA]</scope>
    <source>
        <strain evidence="2">21-0</strain>
        <strain evidence="3 5">Ug99</strain>
    </source>
</reference>
<protein>
    <recommendedName>
        <fullName evidence="6">Retrotransposon gag domain-containing protein</fullName>
    </recommendedName>
</protein>
<feature type="compositionally biased region" description="Pro residues" evidence="1">
    <location>
        <begin position="66"/>
        <end position="81"/>
    </location>
</feature>
<gene>
    <name evidence="2" type="ORF">PGT21_027684</name>
    <name evidence="3" type="ORF">PGTUg99_050117</name>
</gene>
<comment type="caution">
    <text evidence="2">The sequence shown here is derived from an EMBL/GenBank/DDBJ whole genome shotgun (WGS) entry which is preliminary data.</text>
</comment>